<name>A0ABS5QLS0_9BACT</name>
<keyword evidence="1" id="KW-1133">Transmembrane helix</keyword>
<dbReference type="EMBL" id="JAEDAM010000045">
    <property type="protein sequence ID" value="MBS8122147.1"/>
    <property type="molecule type" value="Genomic_DNA"/>
</dbReference>
<comment type="caution">
    <text evidence="2">The sequence shown here is derived from an EMBL/GenBank/DDBJ whole genome shotgun (WGS) entry which is preliminary data.</text>
</comment>
<gene>
    <name evidence="2" type="ORF">VAMP_125n84</name>
</gene>
<dbReference type="RefSeq" id="WP_213349401.1">
    <property type="nucleotide sequence ID" value="NZ_JAEDAM010000045.1"/>
</dbReference>
<feature type="transmembrane region" description="Helical" evidence="1">
    <location>
        <begin position="7"/>
        <end position="26"/>
    </location>
</feature>
<keyword evidence="3" id="KW-1185">Reference proteome</keyword>
<evidence type="ECO:0000256" key="1">
    <source>
        <dbReference type="SAM" id="Phobius"/>
    </source>
</evidence>
<proteinExistence type="predicted"/>
<evidence type="ECO:0000313" key="2">
    <source>
        <dbReference type="EMBL" id="MBS8122147.1"/>
    </source>
</evidence>
<organism evidence="2 3">
    <name type="scientific">Candidatus Vampirococcus lugosii</name>
    <dbReference type="NCBI Taxonomy" id="2789015"/>
    <lineage>
        <taxon>Bacteria</taxon>
        <taxon>Candidatus Absconditibacteriota</taxon>
        <taxon>Vampirococcus</taxon>
    </lineage>
</organism>
<sequence>MNKKLKIAIIQFIIGTVLLSFVYTYLESNPAEKTSIISGPKTLLENIQLLIYSKFTDKGVYLKNKQSMERSYGELIINLESMPCLSSELQNLNLVYEELKSASLDEFLENEFYFVSNYHKYLEKINEGCN</sequence>
<protein>
    <submittedName>
        <fullName evidence="2">Uncharacterized protein</fullName>
    </submittedName>
</protein>
<evidence type="ECO:0000313" key="3">
    <source>
        <dbReference type="Proteomes" id="UP000680365"/>
    </source>
</evidence>
<keyword evidence="1" id="KW-0812">Transmembrane</keyword>
<dbReference type="Proteomes" id="UP000680365">
    <property type="component" value="Unassembled WGS sequence"/>
</dbReference>
<reference evidence="2 3" key="1">
    <citation type="journal article" date="2021" name="Nat. Commun.">
        <title>Reductive evolution and unique predatory mode in the CPR bacterium Vampirococcus lugosii.</title>
        <authorList>
            <person name="Moreira D."/>
            <person name="Zivanovic Y."/>
            <person name="Lopez-Archilla A.I."/>
            <person name="Iniesto M."/>
            <person name="Lopez-Garcia P."/>
        </authorList>
    </citation>
    <scope>NUCLEOTIDE SEQUENCE [LARGE SCALE GENOMIC DNA]</scope>
    <source>
        <strain evidence="2">Chiprana</strain>
    </source>
</reference>
<accession>A0ABS5QLS0</accession>
<keyword evidence="1" id="KW-0472">Membrane</keyword>